<evidence type="ECO:0000256" key="4">
    <source>
        <dbReference type="HAMAP-Rule" id="MF_01925"/>
    </source>
</evidence>
<feature type="domain" description="Pyrroline-5-carboxylate reductase dimerisation" evidence="8">
    <location>
        <begin position="166"/>
        <end position="268"/>
    </location>
</feature>
<feature type="binding site" evidence="6">
    <location>
        <position position="37"/>
    </location>
    <ligand>
        <name>NADP(+)</name>
        <dbReference type="ChEBI" id="CHEBI:58349"/>
    </ligand>
</feature>
<evidence type="ECO:0000256" key="2">
    <source>
        <dbReference type="ARBA" id="ARBA00022857"/>
    </source>
</evidence>
<evidence type="ECO:0000256" key="1">
    <source>
        <dbReference type="ARBA" id="ARBA00005525"/>
    </source>
</evidence>
<feature type="domain" description="Pyrroline-5-carboxylate reductase catalytic N-terminal" evidence="7">
    <location>
        <begin position="7"/>
        <end position="92"/>
    </location>
</feature>
<dbReference type="PIRSF" id="PIRSF000193">
    <property type="entry name" value="Pyrrol-5-carb_rd"/>
    <property type="match status" value="1"/>
</dbReference>
<dbReference type="Gene3D" id="1.10.3730.10">
    <property type="entry name" value="ProC C-terminal domain-like"/>
    <property type="match status" value="1"/>
</dbReference>
<name>A0A378LSB2_9GAMM</name>
<comment type="function">
    <text evidence="4">Catalyzes the reduction of 1-pyrroline-5-carboxylate (PCA) to L-proline.</text>
</comment>
<keyword evidence="4" id="KW-0028">Amino-acid biosynthesis</keyword>
<evidence type="ECO:0000259" key="7">
    <source>
        <dbReference type="Pfam" id="PF03807"/>
    </source>
</evidence>
<evidence type="ECO:0000256" key="6">
    <source>
        <dbReference type="PIRSR" id="PIRSR000193-1"/>
    </source>
</evidence>
<dbReference type="OrthoDB" id="9805754at2"/>
<dbReference type="NCBIfam" id="TIGR00112">
    <property type="entry name" value="proC"/>
    <property type="match status" value="1"/>
</dbReference>
<dbReference type="InterPro" id="IPR028939">
    <property type="entry name" value="P5C_Rdtase_cat_N"/>
</dbReference>
<dbReference type="InterPro" id="IPR008927">
    <property type="entry name" value="6-PGluconate_DH-like_C_sf"/>
</dbReference>
<evidence type="ECO:0000259" key="8">
    <source>
        <dbReference type="Pfam" id="PF14748"/>
    </source>
</evidence>
<dbReference type="HAMAP" id="MF_01925">
    <property type="entry name" value="P5C_reductase"/>
    <property type="match status" value="1"/>
</dbReference>
<evidence type="ECO:0000313" key="9">
    <source>
        <dbReference type="EMBL" id="STY28748.1"/>
    </source>
</evidence>
<feature type="binding site" evidence="6">
    <location>
        <begin position="10"/>
        <end position="15"/>
    </location>
    <ligand>
        <name>NADP(+)</name>
        <dbReference type="ChEBI" id="CHEBI:58349"/>
    </ligand>
</feature>
<dbReference type="GO" id="GO:0055129">
    <property type="term" value="P:L-proline biosynthetic process"/>
    <property type="evidence" value="ECO:0007669"/>
    <property type="project" value="UniProtKB-UniRule"/>
</dbReference>
<dbReference type="InterPro" id="IPR036291">
    <property type="entry name" value="NAD(P)-bd_dom_sf"/>
</dbReference>
<comment type="pathway">
    <text evidence="4">Amino-acid biosynthesis; L-proline biosynthesis; L-proline from L-glutamate 5-semialdehyde: step 1/1.</text>
</comment>
<evidence type="ECO:0000256" key="3">
    <source>
        <dbReference type="ARBA" id="ARBA00023002"/>
    </source>
</evidence>
<comment type="catalytic activity">
    <reaction evidence="4">
        <text>L-proline + NAD(+) = (S)-1-pyrroline-5-carboxylate + NADH + 2 H(+)</text>
        <dbReference type="Rhea" id="RHEA:14105"/>
        <dbReference type="ChEBI" id="CHEBI:15378"/>
        <dbReference type="ChEBI" id="CHEBI:17388"/>
        <dbReference type="ChEBI" id="CHEBI:57540"/>
        <dbReference type="ChEBI" id="CHEBI:57945"/>
        <dbReference type="ChEBI" id="CHEBI:60039"/>
        <dbReference type="EC" id="1.5.1.2"/>
    </reaction>
</comment>
<dbReference type="SUPFAM" id="SSF51735">
    <property type="entry name" value="NAD(P)-binding Rossmann-fold domains"/>
    <property type="match status" value="1"/>
</dbReference>
<keyword evidence="4" id="KW-0641">Proline biosynthesis</keyword>
<comment type="similarity">
    <text evidence="1 4">Belongs to the pyrroline-5-carboxylate reductase family.</text>
</comment>
<keyword evidence="2 4" id="KW-0521">NADP</keyword>
<reference evidence="9 10" key="1">
    <citation type="submission" date="2018-06" db="EMBL/GenBank/DDBJ databases">
        <authorList>
            <consortium name="Pathogen Informatics"/>
            <person name="Doyle S."/>
        </authorList>
    </citation>
    <scope>NUCLEOTIDE SEQUENCE [LARGE SCALE GENOMIC DNA]</scope>
    <source>
        <strain evidence="9 10">NCTC11532</strain>
    </source>
</reference>
<dbReference type="PANTHER" id="PTHR11645">
    <property type="entry name" value="PYRROLINE-5-CARBOXYLATE REDUCTASE"/>
    <property type="match status" value="1"/>
</dbReference>
<dbReference type="EC" id="1.5.1.2" evidence="4 5"/>
<dbReference type="SUPFAM" id="SSF48179">
    <property type="entry name" value="6-phosphogluconate dehydrogenase C-terminal domain-like"/>
    <property type="match status" value="1"/>
</dbReference>
<keyword evidence="3 4" id="KW-0560">Oxidoreductase</keyword>
<feature type="binding site" evidence="6">
    <location>
        <position position="58"/>
    </location>
    <ligand>
        <name>NADPH</name>
        <dbReference type="ChEBI" id="CHEBI:57783"/>
    </ligand>
</feature>
<dbReference type="EMBL" id="UGPB01000001">
    <property type="protein sequence ID" value="STY28748.1"/>
    <property type="molecule type" value="Genomic_DNA"/>
</dbReference>
<dbReference type="GO" id="GO:0005737">
    <property type="term" value="C:cytoplasm"/>
    <property type="evidence" value="ECO:0007669"/>
    <property type="project" value="UniProtKB-SubCell"/>
</dbReference>
<dbReference type="PANTHER" id="PTHR11645:SF0">
    <property type="entry name" value="PYRROLINE-5-CARBOXYLATE REDUCTASE 3"/>
    <property type="match status" value="1"/>
</dbReference>
<protein>
    <recommendedName>
        <fullName evidence="4 5">Pyrroline-5-carboxylate reductase</fullName>
        <shortName evidence="4">P5C reductase</shortName>
        <shortName evidence="4">P5CR</shortName>
        <ecNumber evidence="4 5">1.5.1.2</ecNumber>
    </recommendedName>
    <alternativeName>
        <fullName evidence="4">PCA reductase</fullName>
    </alternativeName>
</protein>
<keyword evidence="4" id="KW-0963">Cytoplasm</keyword>
<gene>
    <name evidence="4 9" type="primary">proC</name>
    <name evidence="9" type="ORF">NCTC11532_00923</name>
</gene>
<proteinExistence type="inferred from homology"/>
<dbReference type="STRING" id="1122170.GCA_000701265_02094"/>
<organism evidence="9 10">
    <name type="scientific">Legionella wadsworthii</name>
    <dbReference type="NCBI Taxonomy" id="28088"/>
    <lineage>
        <taxon>Bacteria</taxon>
        <taxon>Pseudomonadati</taxon>
        <taxon>Pseudomonadota</taxon>
        <taxon>Gammaproteobacteria</taxon>
        <taxon>Legionellales</taxon>
        <taxon>Legionellaceae</taxon>
        <taxon>Legionella</taxon>
    </lineage>
</organism>
<sequence length="278" mass="30101">MSKFNSITVIGAGNLGSAFIRGLIRSGYPENLIKVSSRDSSKPALLVRELNILSAQNNAQAAEDADIIVLAVKPQFMQSVCRDISQTIRKKLPVIISLAGIINISNMTQWLGVNHIGVVRSMSNTPIEFCKGTSALFANSSISHEQKLLVQDLFQTLGLAFWVDEETMLDTLTAPIGCAPAYAFLFLEALQGAAISRGIPEELAAKVALESVLGAAELAKKSERSFAQLRQGVTTPNGVTEYSLKKLSLPGLFDSFKEVFAAVEERIDQITETLKNNN</sequence>
<dbReference type="GO" id="GO:0004735">
    <property type="term" value="F:pyrroline-5-carboxylate reductase activity"/>
    <property type="evidence" value="ECO:0007669"/>
    <property type="project" value="UniProtKB-UniRule"/>
</dbReference>
<comment type="catalytic activity">
    <reaction evidence="4">
        <text>L-proline + NADP(+) = (S)-1-pyrroline-5-carboxylate + NADPH + 2 H(+)</text>
        <dbReference type="Rhea" id="RHEA:14109"/>
        <dbReference type="ChEBI" id="CHEBI:15378"/>
        <dbReference type="ChEBI" id="CHEBI:17388"/>
        <dbReference type="ChEBI" id="CHEBI:57783"/>
        <dbReference type="ChEBI" id="CHEBI:58349"/>
        <dbReference type="ChEBI" id="CHEBI:60039"/>
        <dbReference type="EC" id="1.5.1.2"/>
    </reaction>
</comment>
<evidence type="ECO:0000256" key="5">
    <source>
        <dbReference type="NCBIfam" id="TIGR00112"/>
    </source>
</evidence>
<dbReference type="Pfam" id="PF14748">
    <property type="entry name" value="P5CR_dimer"/>
    <property type="match status" value="1"/>
</dbReference>
<dbReference type="InterPro" id="IPR029036">
    <property type="entry name" value="P5CR_dimer"/>
</dbReference>
<dbReference type="RefSeq" id="WP_031567812.1">
    <property type="nucleotide sequence ID" value="NZ_CAAAIS010000007.1"/>
</dbReference>
<dbReference type="Proteomes" id="UP000255297">
    <property type="component" value="Unassembled WGS sequence"/>
</dbReference>
<feature type="binding site" evidence="6">
    <location>
        <begin position="71"/>
        <end position="74"/>
    </location>
    <ligand>
        <name>NADP(+)</name>
        <dbReference type="ChEBI" id="CHEBI:58349"/>
    </ligand>
</feature>
<dbReference type="UniPathway" id="UPA00098">
    <property type="reaction ID" value="UER00361"/>
</dbReference>
<dbReference type="AlphaFoldDB" id="A0A378LSB2"/>
<evidence type="ECO:0000313" key="10">
    <source>
        <dbReference type="Proteomes" id="UP000255297"/>
    </source>
</evidence>
<dbReference type="Pfam" id="PF03807">
    <property type="entry name" value="F420_oxidored"/>
    <property type="match status" value="1"/>
</dbReference>
<dbReference type="Gene3D" id="3.40.50.720">
    <property type="entry name" value="NAD(P)-binding Rossmann-like Domain"/>
    <property type="match status" value="1"/>
</dbReference>
<accession>A0A378LSB2</accession>
<dbReference type="InterPro" id="IPR000304">
    <property type="entry name" value="Pyrroline-COOH_reductase"/>
</dbReference>
<comment type="subcellular location">
    <subcellularLocation>
        <location evidence="4">Cytoplasm</location>
    </subcellularLocation>
</comment>
<keyword evidence="10" id="KW-1185">Reference proteome</keyword>